<dbReference type="InterPro" id="IPR023216">
    <property type="entry name" value="Tscrpt_reg_SKI_SnoN"/>
</dbReference>
<evidence type="ECO:0000256" key="1">
    <source>
        <dbReference type="SAM" id="MobiDB-lite"/>
    </source>
</evidence>
<comment type="caution">
    <text evidence="2">The sequence shown here is derived from an EMBL/GenBank/DDBJ whole genome shotgun (WGS) entry which is preliminary data.</text>
</comment>
<dbReference type="Proteomes" id="UP000830375">
    <property type="component" value="Unassembled WGS sequence"/>
</dbReference>
<feature type="region of interest" description="Disordered" evidence="1">
    <location>
        <begin position="456"/>
        <end position="488"/>
    </location>
</feature>
<gene>
    <name evidence="2" type="ORF">H4Q32_023390</name>
</gene>
<accession>A0ABQ8M967</accession>
<keyword evidence="3" id="KW-1185">Reference proteome</keyword>
<evidence type="ECO:0000313" key="3">
    <source>
        <dbReference type="Proteomes" id="UP000830375"/>
    </source>
</evidence>
<feature type="region of interest" description="Disordered" evidence="1">
    <location>
        <begin position="785"/>
        <end position="818"/>
    </location>
</feature>
<dbReference type="EMBL" id="JACTAM010000011">
    <property type="protein sequence ID" value="KAI2659160.1"/>
    <property type="molecule type" value="Genomic_DNA"/>
</dbReference>
<protein>
    <submittedName>
        <fullName evidence="2">Ski oncogene</fullName>
    </submittedName>
</protein>
<organism evidence="2 3">
    <name type="scientific">Labeo rohita</name>
    <name type="common">Indian major carp</name>
    <name type="synonym">Cyprinus rohita</name>
    <dbReference type="NCBI Taxonomy" id="84645"/>
    <lineage>
        <taxon>Eukaryota</taxon>
        <taxon>Metazoa</taxon>
        <taxon>Chordata</taxon>
        <taxon>Craniata</taxon>
        <taxon>Vertebrata</taxon>
        <taxon>Euteleostomi</taxon>
        <taxon>Actinopterygii</taxon>
        <taxon>Neopterygii</taxon>
        <taxon>Teleostei</taxon>
        <taxon>Ostariophysi</taxon>
        <taxon>Cypriniformes</taxon>
        <taxon>Cyprinidae</taxon>
        <taxon>Labeoninae</taxon>
        <taxon>Labeonini</taxon>
        <taxon>Labeo</taxon>
    </lineage>
</organism>
<evidence type="ECO:0000313" key="2">
    <source>
        <dbReference type="EMBL" id="KAI2659160.1"/>
    </source>
</evidence>
<feature type="compositionally biased region" description="Basic and acidic residues" evidence="1">
    <location>
        <begin position="472"/>
        <end position="486"/>
    </location>
</feature>
<name>A0ABQ8M967_LABRO</name>
<dbReference type="PANTHER" id="PTHR10005:SF24">
    <property type="entry name" value="SKI ONCOGENE"/>
    <property type="match status" value="1"/>
</dbReference>
<feature type="compositionally biased region" description="Basic and acidic residues" evidence="1">
    <location>
        <begin position="806"/>
        <end position="818"/>
    </location>
</feature>
<feature type="region of interest" description="Disordered" evidence="1">
    <location>
        <begin position="504"/>
        <end position="551"/>
    </location>
</feature>
<feature type="compositionally biased region" description="Basic and acidic residues" evidence="1">
    <location>
        <begin position="785"/>
        <end position="796"/>
    </location>
</feature>
<feature type="compositionally biased region" description="Polar residues" evidence="1">
    <location>
        <begin position="505"/>
        <end position="522"/>
    </location>
</feature>
<reference evidence="2 3" key="1">
    <citation type="submission" date="2022-01" db="EMBL/GenBank/DDBJ databases">
        <title>A high-quality chromosome-level genome assembly of rohu carp, Labeo rohita.</title>
        <authorList>
            <person name="Arick M.A. II"/>
            <person name="Hsu C.-Y."/>
            <person name="Magbanua Z."/>
            <person name="Pechanova O."/>
            <person name="Grover C."/>
            <person name="Miller E."/>
            <person name="Thrash A."/>
            <person name="Ezzel L."/>
            <person name="Alam S."/>
            <person name="Benzie J."/>
            <person name="Hamilton M."/>
            <person name="Karsi A."/>
            <person name="Lawrence M.L."/>
            <person name="Peterson D.G."/>
        </authorList>
    </citation>
    <scope>NUCLEOTIDE SEQUENCE [LARGE SCALE GENOMIC DNA]</scope>
    <source>
        <strain evidence="3">BAU-BD-2019</strain>
        <tissue evidence="2">Blood</tissue>
    </source>
</reference>
<feature type="region of interest" description="Disordered" evidence="1">
    <location>
        <begin position="418"/>
        <end position="438"/>
    </location>
</feature>
<sequence length="818" mass="92408">MDFLFAIIPSGFLSEGGLLIGGGLQQDYALRSAFASKVCSLFSSDSSKTPVQRLLTQSNQDWFSLGSVSDFWKRMDLKGNTLYGLPEAAGFQHVSIKLVPTTSFALDFGRAHRSTRRSGDYMQDFRGGERKAVIGNLLCLVAVHQHRYSSFRRRGALLNQTLWVPTGPSAKANYREEMWPSLTHSFNHSLMHSISNGALLLDTVCPACVSQGHAFDVVVSEGRVTAALISDQRTLHQRLPCGVWEGAQSKTIMSGTAWSSWNSRPQGRNKHRQTFFVGKCAESVRGSSHSRYTQVEEFLIMNWSALLHSALSESDWTWRQECISVSMSQMRIEEMGSKQSGSHNVHPRLVITHLFLTLSSPNFRANSGCRDVRGCLKFLNLSQKGTGLGRSLVQQRYLLRAVIWFDTYMVKAAYSPIPSKKAKHDHSRSPSTDKEKQADWLQSLAASNKDLKQLQFKQRPSAFRPWSPRVPSAERETPSHTFERSLAKGQDSLVVPNVSLPLATFKNNEQPPQRFSQPTESHNTAKTESSRPRKRWPSAERQSQPVAKASLPTPVVRQRPLENEDSDAEIEVDNCSKVSASRSLMSPPFTNGVGVMNFNAYSTAEVHDERVRLAAAPCSELEVLKQTLCSDLSSKEAREKFLQEIVRMRVKQEEKLAAALQAKRSLQQELEFVRVTKKGRLREAIEAKRNLRKEIERLRVESEKKVRDANESCGRLKRELDRERQLRVCDKGCEAGRLRAKYSSQIEDLQTKLQQAEVDREQLREDLLKERDARQNLERVVKDLQEQLAHKTESEGHAIANTQPAEGEKKEMRDEDVS</sequence>
<feature type="compositionally biased region" description="Basic and acidic residues" evidence="1">
    <location>
        <begin position="427"/>
        <end position="438"/>
    </location>
</feature>
<dbReference type="PANTHER" id="PTHR10005">
    <property type="entry name" value="SKI ONCOGENE-RELATED"/>
    <property type="match status" value="1"/>
</dbReference>
<proteinExistence type="predicted"/>